<sequence length="88" mass="10027">MMGNEAILAEEIDGVEERFFSLLKKKREVQSGIKTCCSQMSSIRRDLGVVCDQKSRLTDDLVTVERDLEAAKRKKADMKGAWARMRAF</sequence>
<proteinExistence type="predicted"/>
<reference evidence="2 3" key="1">
    <citation type="journal article" date="2018" name="Front. Plant Sci.">
        <title>Red Clover (Trifolium pratense) and Zigzag Clover (T. medium) - A Picture of Genomic Similarities and Differences.</title>
        <authorList>
            <person name="Dluhosova J."/>
            <person name="Istvanek J."/>
            <person name="Nedelnik J."/>
            <person name="Repkova J."/>
        </authorList>
    </citation>
    <scope>NUCLEOTIDE SEQUENCE [LARGE SCALE GENOMIC DNA]</scope>
    <source>
        <strain evidence="3">cv. 10/8</strain>
        <tissue evidence="2">Leaf</tissue>
    </source>
</reference>
<dbReference type="Proteomes" id="UP000265520">
    <property type="component" value="Unassembled WGS sequence"/>
</dbReference>
<name>A0A392TDD0_9FABA</name>
<keyword evidence="3" id="KW-1185">Reference proteome</keyword>
<comment type="caution">
    <text evidence="2">The sequence shown here is derived from an EMBL/GenBank/DDBJ whole genome shotgun (WGS) entry which is preliminary data.</text>
</comment>
<keyword evidence="1" id="KW-0175">Coiled coil</keyword>
<organism evidence="2 3">
    <name type="scientific">Trifolium medium</name>
    <dbReference type="NCBI Taxonomy" id="97028"/>
    <lineage>
        <taxon>Eukaryota</taxon>
        <taxon>Viridiplantae</taxon>
        <taxon>Streptophyta</taxon>
        <taxon>Embryophyta</taxon>
        <taxon>Tracheophyta</taxon>
        <taxon>Spermatophyta</taxon>
        <taxon>Magnoliopsida</taxon>
        <taxon>eudicotyledons</taxon>
        <taxon>Gunneridae</taxon>
        <taxon>Pentapetalae</taxon>
        <taxon>rosids</taxon>
        <taxon>fabids</taxon>
        <taxon>Fabales</taxon>
        <taxon>Fabaceae</taxon>
        <taxon>Papilionoideae</taxon>
        <taxon>50 kb inversion clade</taxon>
        <taxon>NPAAA clade</taxon>
        <taxon>Hologalegina</taxon>
        <taxon>IRL clade</taxon>
        <taxon>Trifolieae</taxon>
        <taxon>Trifolium</taxon>
    </lineage>
</organism>
<accession>A0A392TDD0</accession>
<feature type="non-terminal residue" evidence="2">
    <location>
        <position position="88"/>
    </location>
</feature>
<evidence type="ECO:0000313" key="3">
    <source>
        <dbReference type="Proteomes" id="UP000265520"/>
    </source>
</evidence>
<feature type="coiled-coil region" evidence="1">
    <location>
        <begin position="54"/>
        <end position="81"/>
    </location>
</feature>
<dbReference type="EMBL" id="LXQA010542732">
    <property type="protein sequence ID" value="MCI58230.1"/>
    <property type="molecule type" value="Genomic_DNA"/>
</dbReference>
<dbReference type="AlphaFoldDB" id="A0A392TDD0"/>
<evidence type="ECO:0000313" key="2">
    <source>
        <dbReference type="EMBL" id="MCI58230.1"/>
    </source>
</evidence>
<protein>
    <submittedName>
        <fullName evidence="2">Uncharacterized protein</fullName>
    </submittedName>
</protein>
<evidence type="ECO:0000256" key="1">
    <source>
        <dbReference type="SAM" id="Coils"/>
    </source>
</evidence>